<name>X1HEU5_9ZZZZ</name>
<accession>X1HEU5</accession>
<reference evidence="1" key="1">
    <citation type="journal article" date="2014" name="Front. Microbiol.">
        <title>High frequency of phylogenetically diverse reductive dehalogenase-homologous genes in deep subseafloor sedimentary metagenomes.</title>
        <authorList>
            <person name="Kawai M."/>
            <person name="Futagami T."/>
            <person name="Toyoda A."/>
            <person name="Takaki Y."/>
            <person name="Nishi S."/>
            <person name="Hori S."/>
            <person name="Arai W."/>
            <person name="Tsubouchi T."/>
            <person name="Morono Y."/>
            <person name="Uchiyama I."/>
            <person name="Ito T."/>
            <person name="Fujiyama A."/>
            <person name="Inagaki F."/>
            <person name="Takami H."/>
        </authorList>
    </citation>
    <scope>NUCLEOTIDE SEQUENCE</scope>
    <source>
        <strain evidence="1">Expedition CK06-06</strain>
    </source>
</reference>
<gene>
    <name evidence="1" type="ORF">S03H2_48973</name>
</gene>
<organism evidence="1">
    <name type="scientific">marine sediment metagenome</name>
    <dbReference type="NCBI Taxonomy" id="412755"/>
    <lineage>
        <taxon>unclassified sequences</taxon>
        <taxon>metagenomes</taxon>
        <taxon>ecological metagenomes</taxon>
    </lineage>
</organism>
<dbReference type="AlphaFoldDB" id="X1HEU5"/>
<protein>
    <submittedName>
        <fullName evidence="1">Uncharacterized protein</fullName>
    </submittedName>
</protein>
<dbReference type="EMBL" id="BARU01030917">
    <property type="protein sequence ID" value="GAH68731.1"/>
    <property type="molecule type" value="Genomic_DNA"/>
</dbReference>
<evidence type="ECO:0000313" key="1">
    <source>
        <dbReference type="EMBL" id="GAH68731.1"/>
    </source>
</evidence>
<proteinExistence type="predicted"/>
<sequence length="126" mass="14841">MSVDEYDELLKEINREIKEKKFWRGKKWTKEQIRKMEMQDKARLEINQIKGGIELQREQMREQMGLTDTEGMTLTKENVKKLIDDLAGSRPYCGGILSNHVFYQDFSQLASALVEKYFTKGEKNES</sequence>
<comment type="caution">
    <text evidence="1">The sequence shown here is derived from an EMBL/GenBank/DDBJ whole genome shotgun (WGS) entry which is preliminary data.</text>
</comment>